<organism evidence="1 2">
    <name type="scientific">Populus alba</name>
    <name type="common">White poplar</name>
    <dbReference type="NCBI Taxonomy" id="43335"/>
    <lineage>
        <taxon>Eukaryota</taxon>
        <taxon>Viridiplantae</taxon>
        <taxon>Streptophyta</taxon>
        <taxon>Embryophyta</taxon>
        <taxon>Tracheophyta</taxon>
        <taxon>Spermatophyta</taxon>
        <taxon>Magnoliopsida</taxon>
        <taxon>eudicotyledons</taxon>
        <taxon>Gunneridae</taxon>
        <taxon>Pentapetalae</taxon>
        <taxon>rosids</taxon>
        <taxon>fabids</taxon>
        <taxon>Malpighiales</taxon>
        <taxon>Salicaceae</taxon>
        <taxon>Saliceae</taxon>
        <taxon>Populus</taxon>
    </lineage>
</organism>
<proteinExistence type="predicted"/>
<evidence type="ECO:0000313" key="2">
    <source>
        <dbReference type="Proteomes" id="UP000309997"/>
    </source>
</evidence>
<dbReference type="EMBL" id="RCHU02000014">
    <property type="protein sequence ID" value="KAL3571390.1"/>
    <property type="molecule type" value="Genomic_DNA"/>
</dbReference>
<protein>
    <submittedName>
        <fullName evidence="1">Uncharacterized protein</fullName>
    </submittedName>
</protein>
<evidence type="ECO:0000313" key="1">
    <source>
        <dbReference type="EMBL" id="KAL3571390.1"/>
    </source>
</evidence>
<sequence length="96" mass="10774">MSTWERALHSHLSSPENEKAKLNGPVSRMYQRKQAGRRCRSKDHSWRHRTLSFSPRVQSQPARGIGGYALTSPPPSNKLKLTSSRFSVPLSSSVTV</sequence>
<dbReference type="Proteomes" id="UP000309997">
    <property type="component" value="Unassembled WGS sequence"/>
</dbReference>
<name>A0ACC4AYR2_POPAL</name>
<accession>A0ACC4AYR2</accession>
<gene>
    <name evidence="1" type="ORF">D5086_025294</name>
</gene>
<reference evidence="1 2" key="1">
    <citation type="journal article" date="2024" name="Plant Biotechnol. J.">
        <title>Genome and CRISPR/Cas9 system of a widespread forest tree (Populus alba) in the world.</title>
        <authorList>
            <person name="Liu Y.J."/>
            <person name="Jiang P.F."/>
            <person name="Han X.M."/>
            <person name="Li X.Y."/>
            <person name="Wang H.M."/>
            <person name="Wang Y.J."/>
            <person name="Wang X.X."/>
            <person name="Zeng Q.Y."/>
        </authorList>
    </citation>
    <scope>NUCLEOTIDE SEQUENCE [LARGE SCALE GENOMIC DNA]</scope>
    <source>
        <strain evidence="2">cv. PAL-ZL1</strain>
    </source>
</reference>
<keyword evidence="2" id="KW-1185">Reference proteome</keyword>
<comment type="caution">
    <text evidence="1">The sequence shown here is derived from an EMBL/GenBank/DDBJ whole genome shotgun (WGS) entry which is preliminary data.</text>
</comment>